<keyword evidence="7" id="KW-0238">DNA-binding</keyword>
<proteinExistence type="inferred from homology"/>
<keyword evidence="6 7" id="KW-0539">Nucleus</keyword>
<dbReference type="Pfam" id="PF04000">
    <property type="entry name" value="Sas10_Utp3"/>
    <property type="match status" value="1"/>
</dbReference>
<dbReference type="InterPro" id="IPR011082">
    <property type="entry name" value="Exosome-assoc_fac/DNA_repair"/>
</dbReference>
<dbReference type="OMA" id="RTVNTND"/>
<protein>
    <recommendedName>
        <fullName evidence="3 7">Nuclear nucleic acid-binding protein C1D</fullName>
    </recommendedName>
</protein>
<evidence type="ECO:0000256" key="6">
    <source>
        <dbReference type="ARBA" id="ARBA00023242"/>
    </source>
</evidence>
<evidence type="ECO:0000256" key="1">
    <source>
        <dbReference type="ARBA" id="ARBA00004123"/>
    </source>
</evidence>
<name>A0A3B0JWJ4_DROGU</name>
<dbReference type="OrthoDB" id="1421013at2759"/>
<dbReference type="EMBL" id="OUUW01000011">
    <property type="protein sequence ID" value="SPP86457.1"/>
    <property type="molecule type" value="Genomic_DNA"/>
</dbReference>
<gene>
    <name evidence="8" type="ORF">DGUA_6G008653</name>
</gene>
<keyword evidence="9" id="KW-1185">Reference proteome</keyword>
<comment type="subunit">
    <text evidence="7">Monomer and homodimer.</text>
</comment>
<accession>A0A3B0JWJ4</accession>
<comment type="similarity">
    <text evidence="2 7">Belongs to the C1D family.</text>
</comment>
<organism evidence="8 9">
    <name type="scientific">Drosophila guanche</name>
    <name type="common">Fruit fly</name>
    <dbReference type="NCBI Taxonomy" id="7266"/>
    <lineage>
        <taxon>Eukaryota</taxon>
        <taxon>Metazoa</taxon>
        <taxon>Ecdysozoa</taxon>
        <taxon>Arthropoda</taxon>
        <taxon>Hexapoda</taxon>
        <taxon>Insecta</taxon>
        <taxon>Pterygota</taxon>
        <taxon>Neoptera</taxon>
        <taxon>Endopterygota</taxon>
        <taxon>Diptera</taxon>
        <taxon>Brachycera</taxon>
        <taxon>Muscomorpha</taxon>
        <taxon>Ephydroidea</taxon>
        <taxon>Drosophilidae</taxon>
        <taxon>Drosophila</taxon>
        <taxon>Sophophora</taxon>
    </lineage>
</organism>
<dbReference type="PANTHER" id="PTHR15341">
    <property type="entry name" value="SUN-COR STEROID HORMONE RECEPTOR CO-REPRESSOR"/>
    <property type="match status" value="1"/>
</dbReference>
<dbReference type="PANTHER" id="PTHR15341:SF3">
    <property type="entry name" value="NUCLEAR NUCLEIC ACID-BINDING PROTEIN C1D"/>
    <property type="match status" value="1"/>
</dbReference>
<comment type="subcellular location">
    <subcellularLocation>
        <location evidence="7">Cytoplasm</location>
    </subcellularLocation>
    <subcellularLocation>
        <location evidence="7">Nucleus</location>
        <location evidence="7">Nucleolus</location>
    </subcellularLocation>
    <subcellularLocation>
        <location evidence="1 7">Nucleus</location>
    </subcellularLocation>
</comment>
<dbReference type="GO" id="GO:0005737">
    <property type="term" value="C:cytoplasm"/>
    <property type="evidence" value="ECO:0007669"/>
    <property type="project" value="UniProtKB-SubCell"/>
</dbReference>
<evidence type="ECO:0000256" key="5">
    <source>
        <dbReference type="ARBA" id="ARBA00022884"/>
    </source>
</evidence>
<sequence>MSERKDNSVQKAERGFQLEGKLRDDNKIQGAVKSFDLSLDALEADLKKALSAHKDPLLSIDERIKLDSYLVYLTTTLYWMYLKLQGSDVSKHGINHDLGRVKQVLARSKEINASLEAPRLDMHATKRFIAAGMHTRFVDMDGVMVTEEQYKRSLLDAGKSKIDQ</sequence>
<evidence type="ECO:0000256" key="3">
    <source>
        <dbReference type="ARBA" id="ARBA00015212"/>
    </source>
</evidence>
<reference evidence="9" key="1">
    <citation type="submission" date="2018-01" db="EMBL/GenBank/DDBJ databases">
        <authorList>
            <person name="Alioto T."/>
            <person name="Alioto T."/>
        </authorList>
    </citation>
    <scope>NUCLEOTIDE SEQUENCE [LARGE SCALE GENOMIC DNA]</scope>
</reference>
<dbReference type="InterPro" id="IPR007146">
    <property type="entry name" value="Sas10/Utp3/C1D"/>
</dbReference>
<dbReference type="GO" id="GO:0003677">
    <property type="term" value="F:DNA binding"/>
    <property type="evidence" value="ECO:0007669"/>
    <property type="project" value="UniProtKB-KW"/>
</dbReference>
<dbReference type="GO" id="GO:0005730">
    <property type="term" value="C:nucleolus"/>
    <property type="evidence" value="ECO:0007669"/>
    <property type="project" value="UniProtKB-SubCell"/>
</dbReference>
<dbReference type="GO" id="GO:0000178">
    <property type="term" value="C:exosome (RNase complex)"/>
    <property type="evidence" value="ECO:0007669"/>
    <property type="project" value="TreeGrafter"/>
</dbReference>
<evidence type="ECO:0000313" key="9">
    <source>
        <dbReference type="Proteomes" id="UP000268350"/>
    </source>
</evidence>
<comment type="function">
    <text evidence="7">Plays a role in the recruitment of the exosome to pre-rRNA to mediate the 3'-5' end processing of the 5.8S rRNA.</text>
</comment>
<dbReference type="STRING" id="7266.A0A3B0JWJ4"/>
<evidence type="ECO:0000256" key="7">
    <source>
        <dbReference type="RuleBase" id="RU368003"/>
    </source>
</evidence>
<evidence type="ECO:0000256" key="4">
    <source>
        <dbReference type="ARBA" id="ARBA00022552"/>
    </source>
</evidence>
<evidence type="ECO:0000313" key="8">
    <source>
        <dbReference type="EMBL" id="SPP86457.1"/>
    </source>
</evidence>
<keyword evidence="5 7" id="KW-0694">RNA-binding</keyword>
<dbReference type="GO" id="GO:0003723">
    <property type="term" value="F:RNA binding"/>
    <property type="evidence" value="ECO:0007669"/>
    <property type="project" value="UniProtKB-UniRule"/>
</dbReference>
<dbReference type="AlphaFoldDB" id="A0A3B0JWJ4"/>
<keyword evidence="7" id="KW-0963">Cytoplasm</keyword>
<dbReference type="GO" id="GO:0010468">
    <property type="term" value="P:regulation of gene expression"/>
    <property type="evidence" value="ECO:0007669"/>
    <property type="project" value="TreeGrafter"/>
</dbReference>
<keyword evidence="4 7" id="KW-0698">rRNA processing</keyword>
<dbReference type="Proteomes" id="UP000268350">
    <property type="component" value="Unassembled WGS sequence"/>
</dbReference>
<dbReference type="GO" id="GO:0000460">
    <property type="term" value="P:maturation of 5.8S rRNA"/>
    <property type="evidence" value="ECO:0007669"/>
    <property type="project" value="TreeGrafter"/>
</dbReference>
<evidence type="ECO:0000256" key="2">
    <source>
        <dbReference type="ARBA" id="ARBA00009154"/>
    </source>
</evidence>